<keyword evidence="3" id="KW-1185">Reference proteome</keyword>
<dbReference type="Proteomes" id="UP000309340">
    <property type="component" value="Unassembled WGS sequence"/>
</dbReference>
<reference evidence="2 3" key="1">
    <citation type="submission" date="2017-03" db="EMBL/GenBank/DDBJ databases">
        <title>Genomes of endolithic fungi from Antarctica.</title>
        <authorList>
            <person name="Coleine C."/>
            <person name="Masonjones S."/>
            <person name="Stajich J.E."/>
        </authorList>
    </citation>
    <scope>NUCLEOTIDE SEQUENCE [LARGE SCALE GENOMIC DNA]</scope>
    <source>
        <strain evidence="2 3">CCFEE 5184</strain>
    </source>
</reference>
<dbReference type="InterPro" id="IPR027417">
    <property type="entry name" value="P-loop_NTPase"/>
</dbReference>
<name>A0A4U0WBM0_9PEZI</name>
<dbReference type="STRING" id="329884.A0A4U0WBM0"/>
<evidence type="ECO:0000256" key="1">
    <source>
        <dbReference type="SAM" id="MobiDB-lite"/>
    </source>
</evidence>
<evidence type="ECO:0000313" key="3">
    <source>
        <dbReference type="Proteomes" id="UP000309340"/>
    </source>
</evidence>
<feature type="compositionally biased region" description="Acidic residues" evidence="1">
    <location>
        <begin position="62"/>
        <end position="79"/>
    </location>
</feature>
<gene>
    <name evidence="2" type="ORF">B0A55_12399</name>
</gene>
<dbReference type="AlphaFoldDB" id="A0A4U0WBM0"/>
<feature type="region of interest" description="Disordered" evidence="1">
    <location>
        <begin position="59"/>
        <end position="128"/>
    </location>
</feature>
<protein>
    <recommendedName>
        <fullName evidence="4">Helicase C-terminal domain-containing protein</fullName>
    </recommendedName>
</protein>
<feature type="compositionally biased region" description="Low complexity" evidence="1">
    <location>
        <begin position="94"/>
        <end position="103"/>
    </location>
</feature>
<evidence type="ECO:0008006" key="4">
    <source>
        <dbReference type="Google" id="ProtNLM"/>
    </source>
</evidence>
<dbReference type="SUPFAM" id="SSF52540">
    <property type="entry name" value="P-loop containing nucleoside triphosphate hydrolases"/>
    <property type="match status" value="1"/>
</dbReference>
<sequence>MYGGIQEYTHRIGRTARMGHQGLATSFYNERDEELGPALVNLLVESECKVPDFLAHLKPEEGADIDFDDKTDEEDEAEEGAGGFGGEDAGGVTAGAAWGATEEGAGGFGGEEDAGDVTAAGSGWGAAPAETVITAVAGW</sequence>
<proteinExistence type="predicted"/>
<comment type="caution">
    <text evidence="2">The sequence shown here is derived from an EMBL/GenBank/DDBJ whole genome shotgun (WGS) entry which is preliminary data.</text>
</comment>
<evidence type="ECO:0000313" key="2">
    <source>
        <dbReference type="EMBL" id="TKA59216.1"/>
    </source>
</evidence>
<dbReference type="EMBL" id="NAJQ01001427">
    <property type="protein sequence ID" value="TKA59216.1"/>
    <property type="molecule type" value="Genomic_DNA"/>
</dbReference>
<dbReference type="Gene3D" id="3.40.50.300">
    <property type="entry name" value="P-loop containing nucleotide triphosphate hydrolases"/>
    <property type="match status" value="1"/>
</dbReference>
<accession>A0A4U0WBM0</accession>
<dbReference type="OrthoDB" id="196131at2759"/>
<organism evidence="2 3">
    <name type="scientific">Friedmanniomyces simplex</name>
    <dbReference type="NCBI Taxonomy" id="329884"/>
    <lineage>
        <taxon>Eukaryota</taxon>
        <taxon>Fungi</taxon>
        <taxon>Dikarya</taxon>
        <taxon>Ascomycota</taxon>
        <taxon>Pezizomycotina</taxon>
        <taxon>Dothideomycetes</taxon>
        <taxon>Dothideomycetidae</taxon>
        <taxon>Mycosphaerellales</taxon>
        <taxon>Teratosphaeriaceae</taxon>
        <taxon>Friedmanniomyces</taxon>
    </lineage>
</organism>
<feature type="compositionally biased region" description="Gly residues" evidence="1">
    <location>
        <begin position="80"/>
        <end position="93"/>
    </location>
</feature>